<gene>
    <name evidence="5" type="ORF">JEOSCH030_01345</name>
</gene>
<dbReference type="PANTHER" id="PTHR42756:SF1">
    <property type="entry name" value="TRANSCRIPTIONAL REPRESSOR OF EMRAB OPERON"/>
    <property type="match status" value="1"/>
</dbReference>
<evidence type="ECO:0000259" key="4">
    <source>
        <dbReference type="PROSITE" id="PS50995"/>
    </source>
</evidence>
<dbReference type="InterPro" id="IPR016181">
    <property type="entry name" value="Acyl_CoA_acyltransferase"/>
</dbReference>
<keyword evidence="1" id="KW-0805">Transcription regulation</keyword>
<dbReference type="GO" id="GO:0003677">
    <property type="term" value="F:DNA binding"/>
    <property type="evidence" value="ECO:0007669"/>
    <property type="project" value="UniProtKB-KW"/>
</dbReference>
<evidence type="ECO:0000256" key="2">
    <source>
        <dbReference type="ARBA" id="ARBA00023125"/>
    </source>
</evidence>
<dbReference type="GO" id="GO:0003700">
    <property type="term" value="F:DNA-binding transcription factor activity"/>
    <property type="evidence" value="ECO:0007669"/>
    <property type="project" value="InterPro"/>
</dbReference>
<feature type="domain" description="HTH marR-type" evidence="4">
    <location>
        <begin position="1"/>
        <end position="132"/>
    </location>
</feature>
<dbReference type="AlphaFoldDB" id="A0A6V7RHT6"/>
<keyword evidence="2" id="KW-0238">DNA-binding</keyword>
<dbReference type="SUPFAM" id="SSF55729">
    <property type="entry name" value="Acyl-CoA N-acyltransferases (Nat)"/>
    <property type="match status" value="1"/>
</dbReference>
<evidence type="ECO:0000256" key="3">
    <source>
        <dbReference type="ARBA" id="ARBA00023163"/>
    </source>
</evidence>
<sequence>MNKLQSLLAFDVFYKEELSLDMSGLSLTEAETDVLLLLDQHESLIARKIESYLKVDRGYLSRILNRLGQEKLIDRIQDKKDKRIYHIKLTKNGKTKLVEIERELLKYMEEKYTHINDDTLERISTKLEQVMDIYNGNQVEDSDLDNAVTEIEDNTIYVREGTTGDAGFVLTTHSDYYQNVHDFNDSFVSRLLEEISEFNKGRFNSDLFILMSGEKRIGSIIIVVDSYNNAQLGWFIVKDEFDTKENKGMLLKHALNYCEENDVKHIFTTLLIESPELESLLVEHNFALTSEQFSKKWKETGSTIKRYETNLKA</sequence>
<keyword evidence="3" id="KW-0804">Transcription</keyword>
<protein>
    <recommendedName>
        <fullName evidence="4">HTH marR-type domain-containing protein</fullName>
    </recommendedName>
</protein>
<dbReference type="Gene3D" id="1.10.10.10">
    <property type="entry name" value="Winged helix-like DNA-binding domain superfamily/Winged helix DNA-binding domain"/>
    <property type="match status" value="1"/>
</dbReference>
<dbReference type="InterPro" id="IPR036388">
    <property type="entry name" value="WH-like_DNA-bd_sf"/>
</dbReference>
<dbReference type="RefSeq" id="WP_186088036.1">
    <property type="nucleotide sequence ID" value="NZ_BMDB01000001.1"/>
</dbReference>
<dbReference type="SUPFAM" id="SSF46785">
    <property type="entry name" value="Winged helix' DNA-binding domain"/>
    <property type="match status" value="1"/>
</dbReference>
<dbReference type="InterPro" id="IPR000835">
    <property type="entry name" value="HTH_MarR-typ"/>
</dbReference>
<dbReference type="Proteomes" id="UP000521032">
    <property type="component" value="Unassembled WGS sequence"/>
</dbReference>
<keyword evidence="6" id="KW-1185">Reference proteome</keyword>
<dbReference type="SMART" id="SM00347">
    <property type="entry name" value="HTH_MARR"/>
    <property type="match status" value="1"/>
</dbReference>
<name>A0A6V7RHT6_9BACL</name>
<dbReference type="InterPro" id="IPR036390">
    <property type="entry name" value="WH_DNA-bd_sf"/>
</dbReference>
<accession>A0A6V7RHT6</accession>
<evidence type="ECO:0000313" key="6">
    <source>
        <dbReference type="Proteomes" id="UP000521032"/>
    </source>
</evidence>
<organism evidence="5 6">
    <name type="scientific">Phocicoccus schoeneichii</name>
    <dbReference type="NCBI Taxonomy" id="1812261"/>
    <lineage>
        <taxon>Bacteria</taxon>
        <taxon>Bacillati</taxon>
        <taxon>Bacillota</taxon>
        <taxon>Bacilli</taxon>
        <taxon>Bacillales</taxon>
        <taxon>Salinicoccaceae</taxon>
        <taxon>Phocicoccus</taxon>
    </lineage>
</organism>
<dbReference type="PROSITE" id="PS50995">
    <property type="entry name" value="HTH_MARR_2"/>
    <property type="match status" value="1"/>
</dbReference>
<dbReference type="PANTHER" id="PTHR42756">
    <property type="entry name" value="TRANSCRIPTIONAL REGULATOR, MARR"/>
    <property type="match status" value="1"/>
</dbReference>
<reference evidence="5 6" key="1">
    <citation type="submission" date="2020-07" db="EMBL/GenBank/DDBJ databases">
        <authorList>
            <person name="Criscuolo A."/>
        </authorList>
    </citation>
    <scope>NUCLEOTIDE SEQUENCE [LARGE SCALE GENOMIC DNA]</scope>
    <source>
        <strain evidence="6">CIP 111030</strain>
    </source>
</reference>
<comment type="caution">
    <text evidence="5">The sequence shown here is derived from an EMBL/GenBank/DDBJ whole genome shotgun (WGS) entry which is preliminary data.</text>
</comment>
<proteinExistence type="predicted"/>
<dbReference type="Pfam" id="PF01047">
    <property type="entry name" value="MarR"/>
    <property type="match status" value="1"/>
</dbReference>
<evidence type="ECO:0000256" key="1">
    <source>
        <dbReference type="ARBA" id="ARBA00023015"/>
    </source>
</evidence>
<dbReference type="EMBL" id="CAJEWE010000010">
    <property type="protein sequence ID" value="CAD2077606.1"/>
    <property type="molecule type" value="Genomic_DNA"/>
</dbReference>
<evidence type="ECO:0000313" key="5">
    <source>
        <dbReference type="EMBL" id="CAD2077606.1"/>
    </source>
</evidence>